<dbReference type="InterPro" id="IPR029787">
    <property type="entry name" value="Nucleotide_cyclase"/>
</dbReference>
<keyword evidence="1" id="KW-0812">Transmembrane</keyword>
<dbReference type="SUPFAM" id="SSF141868">
    <property type="entry name" value="EAL domain-like"/>
    <property type="match status" value="1"/>
</dbReference>
<dbReference type="InterPro" id="IPR043128">
    <property type="entry name" value="Rev_trsase/Diguanyl_cyclase"/>
</dbReference>
<feature type="domain" description="EAL" evidence="2">
    <location>
        <begin position="459"/>
        <end position="716"/>
    </location>
</feature>
<evidence type="ECO:0000259" key="3">
    <source>
        <dbReference type="PROSITE" id="PS50885"/>
    </source>
</evidence>
<dbReference type="PROSITE" id="PS50887">
    <property type="entry name" value="GGDEF"/>
    <property type="match status" value="1"/>
</dbReference>
<dbReference type="InterPro" id="IPR052155">
    <property type="entry name" value="Biofilm_reg_signaling"/>
</dbReference>
<dbReference type="InterPro" id="IPR000160">
    <property type="entry name" value="GGDEF_dom"/>
</dbReference>
<evidence type="ECO:0000313" key="6">
    <source>
        <dbReference type="Proteomes" id="UP000009100"/>
    </source>
</evidence>
<dbReference type="Pfam" id="PF00990">
    <property type="entry name" value="GGDEF"/>
    <property type="match status" value="1"/>
</dbReference>
<dbReference type="PANTHER" id="PTHR44757:SF2">
    <property type="entry name" value="BIOFILM ARCHITECTURE MAINTENANCE PROTEIN MBAA"/>
    <property type="match status" value="1"/>
</dbReference>
<organism evidence="5 6">
    <name type="scientific">Vibrio atlanticus (strain LGP32)</name>
    <name type="common">Vibrio splendidus (strain Mel32)</name>
    <dbReference type="NCBI Taxonomy" id="575788"/>
    <lineage>
        <taxon>Bacteria</taxon>
        <taxon>Pseudomonadati</taxon>
        <taxon>Pseudomonadota</taxon>
        <taxon>Gammaproteobacteria</taxon>
        <taxon>Vibrionales</taxon>
        <taxon>Vibrionaceae</taxon>
        <taxon>Vibrio</taxon>
    </lineage>
</organism>
<dbReference type="CDD" id="cd06225">
    <property type="entry name" value="HAMP"/>
    <property type="match status" value="1"/>
</dbReference>
<feature type="domain" description="HAMP" evidence="3">
    <location>
        <begin position="217"/>
        <end position="269"/>
    </location>
</feature>
<gene>
    <name evidence="5" type="ordered locus">VS_II0249</name>
</gene>
<keyword evidence="1" id="KW-0472">Membrane</keyword>
<dbReference type="Proteomes" id="UP000009100">
    <property type="component" value="Chromosome 2"/>
</dbReference>
<dbReference type="AlphaFoldDB" id="B7VQL7"/>
<dbReference type="PROSITE" id="PS51257">
    <property type="entry name" value="PROKAR_LIPOPROTEIN"/>
    <property type="match status" value="1"/>
</dbReference>
<dbReference type="SMART" id="SM00304">
    <property type="entry name" value="HAMP"/>
    <property type="match status" value="1"/>
</dbReference>
<protein>
    <submittedName>
        <fullName evidence="5">GGDEF family protein</fullName>
    </submittedName>
</protein>
<evidence type="ECO:0000259" key="2">
    <source>
        <dbReference type="PROSITE" id="PS50883"/>
    </source>
</evidence>
<dbReference type="CDD" id="cd01948">
    <property type="entry name" value="EAL"/>
    <property type="match status" value="1"/>
</dbReference>
<dbReference type="Gene3D" id="3.20.20.450">
    <property type="entry name" value="EAL domain"/>
    <property type="match status" value="1"/>
</dbReference>
<dbReference type="CDD" id="cd01949">
    <property type="entry name" value="GGDEF"/>
    <property type="match status" value="1"/>
</dbReference>
<dbReference type="InterPro" id="IPR035919">
    <property type="entry name" value="EAL_sf"/>
</dbReference>
<dbReference type="InterPro" id="IPR003660">
    <property type="entry name" value="HAMP_dom"/>
</dbReference>
<reference evidence="5 6" key="1">
    <citation type="submission" date="2009-02" db="EMBL/GenBank/DDBJ databases">
        <title>Vibrio splendidus str. LGP32 complete genome.</title>
        <authorList>
            <person name="Mazel D."/>
            <person name="Le Roux F."/>
        </authorList>
    </citation>
    <scope>NUCLEOTIDE SEQUENCE [LARGE SCALE GENOMIC DNA]</scope>
    <source>
        <strain evidence="5 6">LGP32</strain>
    </source>
</reference>
<dbReference type="HOGENOM" id="CLU_000445_70_46_6"/>
<keyword evidence="1" id="KW-1133">Transmembrane helix</keyword>
<evidence type="ECO:0000256" key="1">
    <source>
        <dbReference type="SAM" id="Phobius"/>
    </source>
</evidence>
<dbReference type="SMART" id="SM00052">
    <property type="entry name" value="EAL"/>
    <property type="match status" value="1"/>
</dbReference>
<dbReference type="EMBL" id="FM954973">
    <property type="protein sequence ID" value="CAV25617.1"/>
    <property type="molecule type" value="Genomic_DNA"/>
</dbReference>
<dbReference type="Pfam" id="PF00563">
    <property type="entry name" value="EAL"/>
    <property type="match status" value="1"/>
</dbReference>
<dbReference type="KEGG" id="vsp:VS_II0249"/>
<dbReference type="PROSITE" id="PS50885">
    <property type="entry name" value="HAMP"/>
    <property type="match status" value="1"/>
</dbReference>
<dbReference type="eggNOG" id="COG5001">
    <property type="taxonomic scope" value="Bacteria"/>
</dbReference>
<dbReference type="STRING" id="575788.VS_II0249"/>
<dbReference type="GO" id="GO:0016020">
    <property type="term" value="C:membrane"/>
    <property type="evidence" value="ECO:0007669"/>
    <property type="project" value="InterPro"/>
</dbReference>
<evidence type="ECO:0000313" key="5">
    <source>
        <dbReference type="EMBL" id="CAV25617.1"/>
    </source>
</evidence>
<dbReference type="PANTHER" id="PTHR44757">
    <property type="entry name" value="DIGUANYLATE CYCLASE DGCP"/>
    <property type="match status" value="1"/>
</dbReference>
<dbReference type="SUPFAM" id="SSF55073">
    <property type="entry name" value="Nucleotide cyclase"/>
    <property type="match status" value="1"/>
</dbReference>
<feature type="domain" description="GGDEF" evidence="4">
    <location>
        <begin position="305"/>
        <end position="450"/>
    </location>
</feature>
<dbReference type="Gene3D" id="3.30.70.270">
    <property type="match status" value="1"/>
</dbReference>
<dbReference type="SMART" id="SM00267">
    <property type="entry name" value="GGDEF"/>
    <property type="match status" value="1"/>
</dbReference>
<name>B7VQL7_VIBA3</name>
<dbReference type="NCBIfam" id="TIGR00254">
    <property type="entry name" value="GGDEF"/>
    <property type="match status" value="1"/>
</dbReference>
<dbReference type="GO" id="GO:0007165">
    <property type="term" value="P:signal transduction"/>
    <property type="evidence" value="ECO:0007669"/>
    <property type="project" value="InterPro"/>
</dbReference>
<sequence>MLMKLKGKLVLGNMLMVVLTMGCLSLSQWLISSYYSDEILEETATNIAENFTSQAQSQAEQTVEYLSDALFDPMYFYDIDNINSILEPAFENKDVIFIKVFDANGLIVHTGEDVVLGYGSNLDMPRVQENVLNKQEAYTEINSSALIVARPITMNKTRLGGIVMSYSLKAVKDDIEKNNTIIKDITESSRSYSAVLSITLTMFMCLVSLLFSMLLAKTMIRPINQLLQHSKRISKGIFQVPNNIQRSDELGELAQAFDSMDSSLKQRNEEVEFLAYNDPLTKLPNRSQFIKCLERCIHRCKQSKEVFAVFFIDLDEFKRVNDNLGHQAGDELLSEVAQTLTNSLKKMGQIATKDEPQCMIARVGGDEFLLRLSGIKTQDTVSKFASDIVNSLKQPIYLSSVGESVVVGASVGVALYPDSGNTSEDLVKSADMAMYSAKENGKGRYCFFNQEIEQKILARGVIEKELRAAIDDFSQFRLLYQPKFDLKTGHVVGVEALIRWHHPTKGNISPIEFIPIAEATDIIHTLGDWIVMQACKDIQEWDFRHHLPPEFYVAINLSPKQLYGDKALRTFQYQTQKHQVEVTRLHIEVTETALMFDKVSAKKTLDDLRSMGIKVWLDDFGTGYSSLGFLREFNIDGLKIDRSFVNDLECDMNDRALCAAVVSMAHQLGIKVVAEGIETTIQSSFLAQSHCDYGQGYLLAKPMCAETLSEKLETGLSKPKDTNVIYLK</sequence>
<feature type="transmembrane region" description="Helical" evidence="1">
    <location>
        <begin position="192"/>
        <end position="216"/>
    </location>
</feature>
<dbReference type="SUPFAM" id="SSF158472">
    <property type="entry name" value="HAMP domain-like"/>
    <property type="match status" value="1"/>
</dbReference>
<dbReference type="InterPro" id="IPR001633">
    <property type="entry name" value="EAL_dom"/>
</dbReference>
<evidence type="ECO:0000259" key="4">
    <source>
        <dbReference type="PROSITE" id="PS50887"/>
    </source>
</evidence>
<proteinExistence type="predicted"/>
<dbReference type="PROSITE" id="PS50883">
    <property type="entry name" value="EAL"/>
    <property type="match status" value="1"/>
</dbReference>
<dbReference type="Pfam" id="PF00672">
    <property type="entry name" value="HAMP"/>
    <property type="match status" value="1"/>
</dbReference>
<dbReference type="Gene3D" id="6.10.340.10">
    <property type="match status" value="1"/>
</dbReference>
<accession>B7VQL7</accession>